<reference evidence="1 2" key="1">
    <citation type="submission" date="2017-02" db="EMBL/GenBank/DDBJ databases">
        <authorList>
            <person name="Peterson S.W."/>
        </authorList>
    </citation>
    <scope>NUCLEOTIDE SEQUENCE [LARGE SCALE GENOMIC DNA]</scope>
    <source>
        <strain evidence="1 2">DSM 25262</strain>
    </source>
</reference>
<sequence length="215" mass="24277">MRLLITSILLTICFTAIGQFLSTKKALTFYPGTYIDTEARYTDPTGVNVIIQNSLPKWGTPLLDSGRREQGFSSLIFFNRIINEANDPIEVTIDFPTDFFSSPGSPDGYLKIFLPQDSMTLDKEAAYNYGLTSLKSLFDHGSAKPTTFHKIIYPRQECLFYLVILFNQPKAPQGQGFYNTGTRAGFGLEAHSLFYRINQMDFIRIPCGQIVLKKL</sequence>
<protein>
    <submittedName>
        <fullName evidence="1">Uncharacterized protein</fullName>
    </submittedName>
</protein>
<proteinExistence type="predicted"/>
<dbReference type="Proteomes" id="UP000190961">
    <property type="component" value="Unassembled WGS sequence"/>
</dbReference>
<dbReference type="OrthoDB" id="1179861at2"/>
<name>A0A1T5ITZ4_9BACT</name>
<organism evidence="1 2">
    <name type="scientific">Ohtaekwangia koreensis</name>
    <dbReference type="NCBI Taxonomy" id="688867"/>
    <lineage>
        <taxon>Bacteria</taxon>
        <taxon>Pseudomonadati</taxon>
        <taxon>Bacteroidota</taxon>
        <taxon>Cytophagia</taxon>
        <taxon>Cytophagales</taxon>
        <taxon>Fulvivirgaceae</taxon>
        <taxon>Ohtaekwangia</taxon>
    </lineage>
</organism>
<accession>A0A1T5ITZ4</accession>
<dbReference type="AlphaFoldDB" id="A0A1T5ITZ4"/>
<evidence type="ECO:0000313" key="1">
    <source>
        <dbReference type="EMBL" id="SKC42626.1"/>
    </source>
</evidence>
<dbReference type="RefSeq" id="WP_079685028.1">
    <property type="nucleotide sequence ID" value="NZ_FUZU01000001.1"/>
</dbReference>
<dbReference type="EMBL" id="FUZU01000001">
    <property type="protein sequence ID" value="SKC42626.1"/>
    <property type="molecule type" value="Genomic_DNA"/>
</dbReference>
<keyword evidence="2" id="KW-1185">Reference proteome</keyword>
<gene>
    <name evidence="1" type="ORF">SAMN05660236_0398</name>
</gene>
<evidence type="ECO:0000313" key="2">
    <source>
        <dbReference type="Proteomes" id="UP000190961"/>
    </source>
</evidence>